<feature type="region of interest" description="Disordered" evidence="1">
    <location>
        <begin position="1"/>
        <end position="20"/>
    </location>
</feature>
<dbReference type="AlphaFoldDB" id="A0A931CHK9"/>
<name>A0A931CHK9_9MICC</name>
<evidence type="ECO:0000256" key="1">
    <source>
        <dbReference type="SAM" id="MobiDB-lite"/>
    </source>
</evidence>
<dbReference type="EMBL" id="JADNYM010000005">
    <property type="protein sequence ID" value="MBG0738727.1"/>
    <property type="molecule type" value="Genomic_DNA"/>
</dbReference>
<evidence type="ECO:0000313" key="2">
    <source>
        <dbReference type="EMBL" id="MBG0738727.1"/>
    </source>
</evidence>
<comment type="caution">
    <text evidence="2">The sequence shown here is derived from an EMBL/GenBank/DDBJ whole genome shotgun (WGS) entry which is preliminary data.</text>
</comment>
<protein>
    <submittedName>
        <fullName evidence="2">Uncharacterized protein</fullName>
    </submittedName>
</protein>
<gene>
    <name evidence="2" type="ORF">IV500_04750</name>
</gene>
<dbReference type="Proteomes" id="UP000655366">
    <property type="component" value="Unassembled WGS sequence"/>
</dbReference>
<reference evidence="2 3" key="1">
    <citation type="submission" date="2020-11" db="EMBL/GenBank/DDBJ databases">
        <title>Arthrobacter antarcticus sp. nov., isolated from Antarctic Soil.</title>
        <authorList>
            <person name="Li J."/>
        </authorList>
    </citation>
    <scope>NUCLEOTIDE SEQUENCE [LARGE SCALE GENOMIC DNA]</scope>
    <source>
        <strain evidence="2 3">Z1-20</strain>
    </source>
</reference>
<dbReference type="RefSeq" id="WP_196395673.1">
    <property type="nucleotide sequence ID" value="NZ_JADNYM010000005.1"/>
</dbReference>
<sequence length="63" mass="7323">MKRNLRSAADGARRKELRRRKRARMKYVCCELCLRKVPGRLGRAEHFRPTGRAAALRDQALNS</sequence>
<evidence type="ECO:0000313" key="3">
    <source>
        <dbReference type="Proteomes" id="UP000655366"/>
    </source>
</evidence>
<accession>A0A931CHK9</accession>
<keyword evidence="3" id="KW-1185">Reference proteome</keyword>
<organism evidence="2 3">
    <name type="scientific">Arthrobacter terrae</name>
    <dbReference type="NCBI Taxonomy" id="2935737"/>
    <lineage>
        <taxon>Bacteria</taxon>
        <taxon>Bacillati</taxon>
        <taxon>Actinomycetota</taxon>
        <taxon>Actinomycetes</taxon>
        <taxon>Micrococcales</taxon>
        <taxon>Micrococcaceae</taxon>
        <taxon>Arthrobacter</taxon>
    </lineage>
</organism>
<proteinExistence type="predicted"/>